<reference evidence="2" key="1">
    <citation type="journal article" date="2021" name="Sci. Adv.">
        <title>The American lobster genome reveals insights on longevity, neural, and immune adaptations.</title>
        <authorList>
            <person name="Polinski J.M."/>
            <person name="Zimin A.V."/>
            <person name="Clark K.F."/>
            <person name="Kohn A.B."/>
            <person name="Sadowski N."/>
            <person name="Timp W."/>
            <person name="Ptitsyn A."/>
            <person name="Khanna P."/>
            <person name="Romanova D.Y."/>
            <person name="Williams P."/>
            <person name="Greenwood S.J."/>
            <person name="Moroz L.L."/>
            <person name="Walt D.R."/>
            <person name="Bodnar A.G."/>
        </authorList>
    </citation>
    <scope>NUCLEOTIDE SEQUENCE</scope>
    <source>
        <strain evidence="2">GMGI-L3</strain>
    </source>
</reference>
<comment type="caution">
    <text evidence="2">The sequence shown here is derived from an EMBL/GenBank/DDBJ whole genome shotgun (WGS) entry which is preliminary data.</text>
</comment>
<evidence type="ECO:0000313" key="2">
    <source>
        <dbReference type="EMBL" id="KAG7169923.1"/>
    </source>
</evidence>
<proteinExistence type="predicted"/>
<dbReference type="EMBL" id="JAHLQT010014926">
    <property type="protein sequence ID" value="KAG7169923.1"/>
    <property type="molecule type" value="Genomic_DNA"/>
</dbReference>
<dbReference type="AlphaFoldDB" id="A0A8J5K9U2"/>
<accession>A0A8J5K9U2</accession>
<keyword evidence="3" id="KW-1185">Reference proteome</keyword>
<evidence type="ECO:0000313" key="3">
    <source>
        <dbReference type="Proteomes" id="UP000747542"/>
    </source>
</evidence>
<protein>
    <recommendedName>
        <fullName evidence="4">Metallothionein</fullName>
    </recommendedName>
</protein>
<evidence type="ECO:0000256" key="1">
    <source>
        <dbReference type="SAM" id="MobiDB-lite"/>
    </source>
</evidence>
<name>A0A8J5K9U2_HOMAM</name>
<organism evidence="2 3">
    <name type="scientific">Homarus americanus</name>
    <name type="common">American lobster</name>
    <dbReference type="NCBI Taxonomy" id="6706"/>
    <lineage>
        <taxon>Eukaryota</taxon>
        <taxon>Metazoa</taxon>
        <taxon>Ecdysozoa</taxon>
        <taxon>Arthropoda</taxon>
        <taxon>Crustacea</taxon>
        <taxon>Multicrustacea</taxon>
        <taxon>Malacostraca</taxon>
        <taxon>Eumalacostraca</taxon>
        <taxon>Eucarida</taxon>
        <taxon>Decapoda</taxon>
        <taxon>Pleocyemata</taxon>
        <taxon>Astacidea</taxon>
        <taxon>Nephropoidea</taxon>
        <taxon>Nephropidae</taxon>
        <taxon>Homarus</taxon>
    </lineage>
</organism>
<sequence length="124" mass="13000">MKSAGTQYGDLGSSRRIDGSIQSSDPVPVRTSLEANTEGAAPRLQLFCFPAVNTTLLTTMPDPCCEGKCKCGNSECCKDGKCCSEHQGGCKCAGESDAKKEHCAANCKCRGEDGNCQCEGQCSC</sequence>
<dbReference type="Proteomes" id="UP000747542">
    <property type="component" value="Unassembled WGS sequence"/>
</dbReference>
<gene>
    <name evidence="2" type="ORF">Hamer_G019738</name>
</gene>
<evidence type="ECO:0008006" key="4">
    <source>
        <dbReference type="Google" id="ProtNLM"/>
    </source>
</evidence>
<feature type="region of interest" description="Disordered" evidence="1">
    <location>
        <begin position="1"/>
        <end position="30"/>
    </location>
</feature>